<organism evidence="2 3">
    <name type="scientific">Salinivirga cyanobacteriivorans</name>
    <dbReference type="NCBI Taxonomy" id="1307839"/>
    <lineage>
        <taxon>Bacteria</taxon>
        <taxon>Pseudomonadati</taxon>
        <taxon>Bacteroidota</taxon>
        <taxon>Bacteroidia</taxon>
        <taxon>Bacteroidales</taxon>
        <taxon>Salinivirgaceae</taxon>
        <taxon>Salinivirga</taxon>
    </lineage>
</organism>
<keyword evidence="1" id="KW-1133">Transmembrane helix</keyword>
<dbReference type="KEGG" id="blq:L21SP5_00699"/>
<keyword evidence="1" id="KW-0812">Transmembrane</keyword>
<feature type="transmembrane region" description="Helical" evidence="1">
    <location>
        <begin position="6"/>
        <end position="23"/>
    </location>
</feature>
<keyword evidence="1" id="KW-0472">Membrane</keyword>
<dbReference type="STRING" id="1307839.L21SP5_00699"/>
<accession>A0A0S2HWD5</accession>
<gene>
    <name evidence="2" type="ORF">L21SP5_00699</name>
</gene>
<evidence type="ECO:0000313" key="2">
    <source>
        <dbReference type="EMBL" id="ALO14371.1"/>
    </source>
</evidence>
<proteinExistence type="predicted"/>
<dbReference type="RefSeq" id="WP_057951923.1">
    <property type="nucleotide sequence ID" value="NZ_CP013118.1"/>
</dbReference>
<evidence type="ECO:0000313" key="3">
    <source>
        <dbReference type="Proteomes" id="UP000064893"/>
    </source>
</evidence>
<protein>
    <submittedName>
        <fullName evidence="2">Uncharacterized protein</fullName>
    </submittedName>
</protein>
<dbReference type="AlphaFoldDB" id="A0A0S2HWD5"/>
<dbReference type="Proteomes" id="UP000064893">
    <property type="component" value="Chromosome"/>
</dbReference>
<keyword evidence="3" id="KW-1185">Reference proteome</keyword>
<evidence type="ECO:0000256" key="1">
    <source>
        <dbReference type="SAM" id="Phobius"/>
    </source>
</evidence>
<dbReference type="EMBL" id="CP013118">
    <property type="protein sequence ID" value="ALO14371.1"/>
    <property type="molecule type" value="Genomic_DNA"/>
</dbReference>
<sequence length="69" mass="7480">MIQDILTYIVVAASLALFIRSFVRFFTVRTKMHDAGGGGCGSCDKSCPLKSVMQNIEGNALEQTQDASH</sequence>
<name>A0A0S2HWD5_9BACT</name>
<reference evidence="2 3" key="1">
    <citation type="submission" date="2015-11" db="EMBL/GenBank/DDBJ databases">
        <title>Description and complete genome sequence of a novel strain predominating in hypersaline microbial mats and representing a new family of the Bacteriodetes phylum.</title>
        <authorList>
            <person name="Spring S."/>
            <person name="Bunk B."/>
            <person name="Sproer C."/>
            <person name="Klenk H.-P."/>
        </authorList>
    </citation>
    <scope>NUCLEOTIDE SEQUENCE [LARGE SCALE GENOMIC DNA]</scope>
    <source>
        <strain evidence="2 3">L21-Spi-D4</strain>
    </source>
</reference>